<reference evidence="11 12" key="1">
    <citation type="submission" date="2012-02" db="EMBL/GenBank/DDBJ databases">
        <title>Shotgun genome sequence of Phaeospirillum photometricum DSM 122.</title>
        <authorList>
            <person name="Duquesne K."/>
            <person name="Sturgis J."/>
        </authorList>
    </citation>
    <scope>NUCLEOTIDE SEQUENCE [LARGE SCALE GENOMIC DNA]</scope>
    <source>
        <strain evidence="12">DSM122</strain>
    </source>
</reference>
<dbReference type="NCBIfam" id="TIGR00150">
    <property type="entry name" value="T6A_YjeE"/>
    <property type="match status" value="1"/>
</dbReference>
<gene>
    <name evidence="11" type="ORF">RSPPHO_00227</name>
</gene>
<evidence type="ECO:0000313" key="12">
    <source>
        <dbReference type="Proteomes" id="UP000033220"/>
    </source>
</evidence>
<name>H6SMX7_PARPM</name>
<dbReference type="GO" id="GO:0005737">
    <property type="term" value="C:cytoplasm"/>
    <property type="evidence" value="ECO:0007669"/>
    <property type="project" value="UniProtKB-SubCell"/>
</dbReference>
<dbReference type="Proteomes" id="UP000033220">
    <property type="component" value="Chromosome DSM 122"/>
</dbReference>
<keyword evidence="8" id="KW-0067">ATP-binding</keyword>
<evidence type="ECO:0000256" key="3">
    <source>
        <dbReference type="ARBA" id="ARBA00019010"/>
    </source>
</evidence>
<evidence type="ECO:0000256" key="4">
    <source>
        <dbReference type="ARBA" id="ARBA00022490"/>
    </source>
</evidence>
<dbReference type="SUPFAM" id="SSF52540">
    <property type="entry name" value="P-loop containing nucleoside triphosphate hydrolases"/>
    <property type="match status" value="1"/>
</dbReference>
<dbReference type="AlphaFoldDB" id="H6SMX7"/>
<dbReference type="OrthoDB" id="9800307at2"/>
<dbReference type="PANTHER" id="PTHR33540">
    <property type="entry name" value="TRNA THREONYLCARBAMOYLADENOSINE BIOSYNTHESIS PROTEIN TSAE"/>
    <property type="match status" value="1"/>
</dbReference>
<dbReference type="Gene3D" id="3.40.50.300">
    <property type="entry name" value="P-loop containing nucleotide triphosphate hydrolases"/>
    <property type="match status" value="1"/>
</dbReference>
<evidence type="ECO:0000256" key="5">
    <source>
        <dbReference type="ARBA" id="ARBA00022694"/>
    </source>
</evidence>
<dbReference type="RefSeq" id="WP_014413493.1">
    <property type="nucleotide sequence ID" value="NC_017059.1"/>
</dbReference>
<keyword evidence="5" id="KW-0819">tRNA processing</keyword>
<evidence type="ECO:0000256" key="6">
    <source>
        <dbReference type="ARBA" id="ARBA00022723"/>
    </source>
</evidence>
<comment type="similarity">
    <text evidence="2">Belongs to the TsaE family.</text>
</comment>
<evidence type="ECO:0000313" key="11">
    <source>
        <dbReference type="EMBL" id="CCG06853.1"/>
    </source>
</evidence>
<proteinExistence type="inferred from homology"/>
<keyword evidence="6" id="KW-0479">Metal-binding</keyword>
<dbReference type="GO" id="GO:0005524">
    <property type="term" value="F:ATP binding"/>
    <property type="evidence" value="ECO:0007669"/>
    <property type="project" value="UniProtKB-KW"/>
</dbReference>
<dbReference type="STRING" id="1150469.RSPPHO_00227"/>
<dbReference type="Pfam" id="PF02367">
    <property type="entry name" value="TsaE"/>
    <property type="match status" value="1"/>
</dbReference>
<dbReference type="KEGG" id="rpm:RSPPHO_00227"/>
<dbReference type="GO" id="GO:0046872">
    <property type="term" value="F:metal ion binding"/>
    <property type="evidence" value="ECO:0007669"/>
    <property type="project" value="UniProtKB-KW"/>
</dbReference>
<evidence type="ECO:0000256" key="1">
    <source>
        <dbReference type="ARBA" id="ARBA00004496"/>
    </source>
</evidence>
<dbReference type="PANTHER" id="PTHR33540:SF2">
    <property type="entry name" value="TRNA THREONYLCARBAMOYLADENOSINE BIOSYNTHESIS PROTEIN TSAE"/>
    <property type="match status" value="1"/>
</dbReference>
<dbReference type="HOGENOM" id="CLU_087829_4_0_5"/>
<comment type="subcellular location">
    <subcellularLocation>
        <location evidence="1">Cytoplasm</location>
    </subcellularLocation>
</comment>
<organism evidence="11 12">
    <name type="scientific">Pararhodospirillum photometricum DSM 122</name>
    <dbReference type="NCBI Taxonomy" id="1150469"/>
    <lineage>
        <taxon>Bacteria</taxon>
        <taxon>Pseudomonadati</taxon>
        <taxon>Pseudomonadota</taxon>
        <taxon>Alphaproteobacteria</taxon>
        <taxon>Rhodospirillales</taxon>
        <taxon>Rhodospirillaceae</taxon>
        <taxon>Pararhodospirillum</taxon>
    </lineage>
</organism>
<evidence type="ECO:0000256" key="7">
    <source>
        <dbReference type="ARBA" id="ARBA00022741"/>
    </source>
</evidence>
<accession>H6SMX7</accession>
<evidence type="ECO:0000256" key="8">
    <source>
        <dbReference type="ARBA" id="ARBA00022840"/>
    </source>
</evidence>
<keyword evidence="9" id="KW-0460">Magnesium</keyword>
<keyword evidence="12" id="KW-1185">Reference proteome</keyword>
<dbReference type="GO" id="GO:0002949">
    <property type="term" value="P:tRNA threonylcarbamoyladenosine modification"/>
    <property type="evidence" value="ECO:0007669"/>
    <property type="project" value="InterPro"/>
</dbReference>
<dbReference type="EMBL" id="HE663493">
    <property type="protein sequence ID" value="CCG06853.1"/>
    <property type="molecule type" value="Genomic_DNA"/>
</dbReference>
<evidence type="ECO:0000256" key="9">
    <source>
        <dbReference type="ARBA" id="ARBA00022842"/>
    </source>
</evidence>
<dbReference type="InterPro" id="IPR027417">
    <property type="entry name" value="P-loop_NTPase"/>
</dbReference>
<dbReference type="PATRIC" id="fig|1150469.3.peg.277"/>
<keyword evidence="4" id="KW-0963">Cytoplasm</keyword>
<protein>
    <recommendedName>
        <fullName evidence="3">tRNA threonylcarbamoyladenosine biosynthesis protein TsaE</fullName>
    </recommendedName>
    <alternativeName>
        <fullName evidence="10">t(6)A37 threonylcarbamoyladenosine biosynthesis protein TsaE</fullName>
    </alternativeName>
</protein>
<sequence>MSHFTLSLPLKDADATVRLGAVLAGLARAGDVLALWGDLGAGKSTLARGAVRALTRPDEDVPSPTFTLVQTYEPSDPERPPIWHFDLYRLDDPEDALALAIDDAFADAFSLIEWPERLGTWLPARRLDIRLTPEGNERLAALEFGDDWARRLMPAFTDFF</sequence>
<dbReference type="eggNOG" id="COG0802">
    <property type="taxonomic scope" value="Bacteria"/>
</dbReference>
<evidence type="ECO:0000256" key="10">
    <source>
        <dbReference type="ARBA" id="ARBA00032441"/>
    </source>
</evidence>
<evidence type="ECO:0000256" key="2">
    <source>
        <dbReference type="ARBA" id="ARBA00007599"/>
    </source>
</evidence>
<keyword evidence="7" id="KW-0547">Nucleotide-binding</keyword>
<dbReference type="InterPro" id="IPR003442">
    <property type="entry name" value="T6A_TsaE"/>
</dbReference>